<evidence type="ECO:0000259" key="5">
    <source>
        <dbReference type="PROSITE" id="PS01124"/>
    </source>
</evidence>
<dbReference type="KEGG" id="plyc:GXP70_23645"/>
<dbReference type="Proteomes" id="UP000476064">
    <property type="component" value="Chromosome"/>
</dbReference>
<dbReference type="PANTHER" id="PTHR43280:SF2">
    <property type="entry name" value="HTH-TYPE TRANSCRIPTIONAL REGULATOR EXSA"/>
    <property type="match status" value="1"/>
</dbReference>
<evidence type="ECO:0000313" key="6">
    <source>
        <dbReference type="EMBL" id="QHT62675.1"/>
    </source>
</evidence>
<dbReference type="SUPFAM" id="SSF46689">
    <property type="entry name" value="Homeodomain-like"/>
    <property type="match status" value="1"/>
</dbReference>
<evidence type="ECO:0000256" key="2">
    <source>
        <dbReference type="ARBA" id="ARBA00023125"/>
    </source>
</evidence>
<protein>
    <submittedName>
        <fullName evidence="6">AraC family transcriptional regulator</fullName>
    </submittedName>
</protein>
<dbReference type="InterPro" id="IPR009057">
    <property type="entry name" value="Homeodomain-like_sf"/>
</dbReference>
<organism evidence="6 7">
    <name type="scientific">Paenibacillus lycopersici</name>
    <dbReference type="NCBI Taxonomy" id="2704462"/>
    <lineage>
        <taxon>Bacteria</taxon>
        <taxon>Bacillati</taxon>
        <taxon>Bacillota</taxon>
        <taxon>Bacilli</taxon>
        <taxon>Bacillales</taxon>
        <taxon>Paenibacillaceae</taxon>
        <taxon>Paenibacillus</taxon>
    </lineage>
</organism>
<dbReference type="GO" id="GO:0043565">
    <property type="term" value="F:sequence-specific DNA binding"/>
    <property type="evidence" value="ECO:0007669"/>
    <property type="project" value="InterPro"/>
</dbReference>
<evidence type="ECO:0000256" key="3">
    <source>
        <dbReference type="ARBA" id="ARBA00023163"/>
    </source>
</evidence>
<evidence type="ECO:0000313" key="7">
    <source>
        <dbReference type="Proteomes" id="UP000476064"/>
    </source>
</evidence>
<feature type="region of interest" description="Disordered" evidence="4">
    <location>
        <begin position="283"/>
        <end position="310"/>
    </location>
</feature>
<dbReference type="InterPro" id="IPR018060">
    <property type="entry name" value="HTH_AraC"/>
</dbReference>
<proteinExistence type="predicted"/>
<dbReference type="InterPro" id="IPR014710">
    <property type="entry name" value="RmlC-like_jellyroll"/>
</dbReference>
<keyword evidence="2" id="KW-0238">DNA-binding</keyword>
<dbReference type="Pfam" id="PF12833">
    <property type="entry name" value="HTH_18"/>
    <property type="match status" value="1"/>
</dbReference>
<dbReference type="InterPro" id="IPR003313">
    <property type="entry name" value="AraC-bd"/>
</dbReference>
<dbReference type="InterPro" id="IPR037923">
    <property type="entry name" value="HTH-like"/>
</dbReference>
<keyword evidence="1" id="KW-0805">Transcription regulation</keyword>
<keyword evidence="3" id="KW-0804">Transcription</keyword>
<dbReference type="GO" id="GO:0003700">
    <property type="term" value="F:DNA-binding transcription factor activity"/>
    <property type="evidence" value="ECO:0007669"/>
    <property type="project" value="InterPro"/>
</dbReference>
<dbReference type="Pfam" id="PF02311">
    <property type="entry name" value="AraC_binding"/>
    <property type="match status" value="1"/>
</dbReference>
<accession>A0A6C0G727</accession>
<feature type="domain" description="HTH araC/xylS-type" evidence="5">
    <location>
        <begin position="189"/>
        <end position="287"/>
    </location>
</feature>
<evidence type="ECO:0000256" key="1">
    <source>
        <dbReference type="ARBA" id="ARBA00023015"/>
    </source>
</evidence>
<name>A0A6C0G727_9BACL</name>
<evidence type="ECO:0000256" key="4">
    <source>
        <dbReference type="SAM" id="MobiDB-lite"/>
    </source>
</evidence>
<dbReference type="Gene3D" id="2.60.120.10">
    <property type="entry name" value="Jelly Rolls"/>
    <property type="match status" value="1"/>
</dbReference>
<dbReference type="PROSITE" id="PS01124">
    <property type="entry name" value="HTH_ARAC_FAMILY_2"/>
    <property type="match status" value="1"/>
</dbReference>
<dbReference type="RefSeq" id="WP_162359106.1">
    <property type="nucleotide sequence ID" value="NZ_CP048209.1"/>
</dbReference>
<dbReference type="PANTHER" id="PTHR43280">
    <property type="entry name" value="ARAC-FAMILY TRANSCRIPTIONAL REGULATOR"/>
    <property type="match status" value="1"/>
</dbReference>
<dbReference type="SUPFAM" id="SSF51215">
    <property type="entry name" value="Regulatory protein AraC"/>
    <property type="match status" value="1"/>
</dbReference>
<feature type="compositionally biased region" description="Polar residues" evidence="4">
    <location>
        <begin position="294"/>
        <end position="303"/>
    </location>
</feature>
<dbReference type="AlphaFoldDB" id="A0A6C0G727"/>
<reference evidence="6 7" key="1">
    <citation type="submission" date="2020-01" db="EMBL/GenBank/DDBJ databases">
        <title>Paenibacillus sp. nov., isolated from tomato rhizosphere.</title>
        <authorList>
            <person name="Weon H.-Y."/>
            <person name="Lee S.A."/>
        </authorList>
    </citation>
    <scope>NUCLEOTIDE SEQUENCE [LARGE SCALE GENOMIC DNA]</scope>
    <source>
        <strain evidence="6 7">12200R-189</strain>
    </source>
</reference>
<dbReference type="SMART" id="SM00342">
    <property type="entry name" value="HTH_ARAC"/>
    <property type="match status" value="1"/>
</dbReference>
<keyword evidence="7" id="KW-1185">Reference proteome</keyword>
<dbReference type="EMBL" id="CP048209">
    <property type="protein sequence ID" value="QHT62675.1"/>
    <property type="molecule type" value="Genomic_DNA"/>
</dbReference>
<dbReference type="Gene3D" id="1.10.10.60">
    <property type="entry name" value="Homeodomain-like"/>
    <property type="match status" value="2"/>
</dbReference>
<sequence>MDIDKQQLAQLQPAIRVGHRFQFPYERHAHESGRRGYCYAFHLVDGGKGTLSVGDASYPLKKGDLIYVPPLQLHSFYTDRENRLSTYNLYCELWNAEHAPSEHHLYWKEEDYEPELLTEIRSAPFLDAWPYYSPMQHHGFLTDLFIQIVKEHRKQQPLADEAAHGLLKAFLLSFAQASAEGRTSDYRMTAIMDRIDREAHAGSDYESWLAQSGLQKTQFHAQFKRSAGISPKAYWTRSVMRQASAALWESNRSITSIAEDLGYPSIHPFTKRFTAYYGVSPTQFRKRKHEQPRPNGSQDQSPATKLDRGR</sequence>
<gene>
    <name evidence="6" type="ORF">GXP70_23645</name>
</gene>